<organism evidence="1">
    <name type="scientific">Hexamita inflata</name>
    <dbReference type="NCBI Taxonomy" id="28002"/>
    <lineage>
        <taxon>Eukaryota</taxon>
        <taxon>Metamonada</taxon>
        <taxon>Diplomonadida</taxon>
        <taxon>Hexamitidae</taxon>
        <taxon>Hexamitinae</taxon>
        <taxon>Hexamita</taxon>
    </lineage>
</organism>
<accession>A0AA86NKS3</accession>
<reference evidence="2 3" key="2">
    <citation type="submission" date="2024-07" db="EMBL/GenBank/DDBJ databases">
        <authorList>
            <person name="Akdeniz Z."/>
        </authorList>
    </citation>
    <scope>NUCLEOTIDE SEQUENCE [LARGE SCALE GENOMIC DNA]</scope>
</reference>
<comment type="caution">
    <text evidence="1">The sequence shown here is derived from an EMBL/GenBank/DDBJ whole genome shotgun (WGS) entry which is preliminary data.</text>
</comment>
<name>A0AA86NKS3_9EUKA</name>
<dbReference type="EMBL" id="CATOUU010000204">
    <property type="protein sequence ID" value="CAI9920808.1"/>
    <property type="molecule type" value="Genomic_DNA"/>
</dbReference>
<gene>
    <name evidence="2" type="ORF">HINF_LOCUS46282</name>
    <name evidence="1" type="ORF">HINF_LOCUS8453</name>
</gene>
<dbReference type="AlphaFoldDB" id="A0AA86NKS3"/>
<evidence type="ECO:0000313" key="3">
    <source>
        <dbReference type="Proteomes" id="UP001642409"/>
    </source>
</evidence>
<protein>
    <submittedName>
        <fullName evidence="2">Hypothetical_protein</fullName>
    </submittedName>
</protein>
<evidence type="ECO:0000313" key="2">
    <source>
        <dbReference type="EMBL" id="CAL6054891.1"/>
    </source>
</evidence>
<keyword evidence="3" id="KW-1185">Reference proteome</keyword>
<proteinExistence type="predicted"/>
<dbReference type="Proteomes" id="UP001642409">
    <property type="component" value="Unassembled WGS sequence"/>
</dbReference>
<sequence>MDIKQIIKNQIPQPLEQINIITPKQQHQVLRVSYSDIVNSIGQGRKFTITRQSTSETSVQNFHQVKQQISKQHCLCKIKQLSAGINQLFQMIELCEEAEINVDVKLYKLQQNNIRIIKFIHGRSRAKQQQLQ</sequence>
<evidence type="ECO:0000313" key="1">
    <source>
        <dbReference type="EMBL" id="CAI9920808.1"/>
    </source>
</evidence>
<reference evidence="1" key="1">
    <citation type="submission" date="2023-06" db="EMBL/GenBank/DDBJ databases">
        <authorList>
            <person name="Kurt Z."/>
        </authorList>
    </citation>
    <scope>NUCLEOTIDE SEQUENCE</scope>
</reference>
<dbReference type="EMBL" id="CAXDID020000204">
    <property type="protein sequence ID" value="CAL6054891.1"/>
    <property type="molecule type" value="Genomic_DNA"/>
</dbReference>